<dbReference type="SUPFAM" id="SSF53271">
    <property type="entry name" value="PRTase-like"/>
    <property type="match status" value="1"/>
</dbReference>
<dbReference type="CDD" id="cd06223">
    <property type="entry name" value="PRTases_typeI"/>
    <property type="match status" value="1"/>
</dbReference>
<reference evidence="1" key="1">
    <citation type="journal article" date="2014" name="Front. Microbiol.">
        <title>High frequency of phylogenetically diverse reductive dehalogenase-homologous genes in deep subseafloor sedimentary metagenomes.</title>
        <authorList>
            <person name="Kawai M."/>
            <person name="Futagami T."/>
            <person name="Toyoda A."/>
            <person name="Takaki Y."/>
            <person name="Nishi S."/>
            <person name="Hori S."/>
            <person name="Arai W."/>
            <person name="Tsubouchi T."/>
            <person name="Morono Y."/>
            <person name="Uchiyama I."/>
            <person name="Ito T."/>
            <person name="Fujiyama A."/>
            <person name="Inagaki F."/>
            <person name="Takami H."/>
        </authorList>
    </citation>
    <scope>NUCLEOTIDE SEQUENCE</scope>
    <source>
        <strain evidence="1">Expedition CK06-06</strain>
    </source>
</reference>
<proteinExistence type="predicted"/>
<protein>
    <submittedName>
        <fullName evidence="1">Uncharacterized protein</fullName>
    </submittedName>
</protein>
<name>X1UTZ4_9ZZZZ</name>
<comment type="caution">
    <text evidence="1">The sequence shown here is derived from an EMBL/GenBank/DDBJ whole genome shotgun (WGS) entry which is preliminary data.</text>
</comment>
<dbReference type="EMBL" id="BARW01039515">
    <property type="protein sequence ID" value="GAJ20953.1"/>
    <property type="molecule type" value="Genomic_DNA"/>
</dbReference>
<organism evidence="1">
    <name type="scientific">marine sediment metagenome</name>
    <dbReference type="NCBI Taxonomy" id="412755"/>
    <lineage>
        <taxon>unclassified sequences</taxon>
        <taxon>metagenomes</taxon>
        <taxon>ecological metagenomes</taxon>
    </lineage>
</organism>
<dbReference type="Gene3D" id="3.40.50.2020">
    <property type="match status" value="1"/>
</dbReference>
<accession>X1UTZ4</accession>
<sequence>YTTGSTIRECSSVLRDAGVKEVRALTLAQA</sequence>
<dbReference type="InterPro" id="IPR000836">
    <property type="entry name" value="PRTase_dom"/>
</dbReference>
<gene>
    <name evidence="1" type="ORF">S12H4_60152</name>
</gene>
<dbReference type="InterPro" id="IPR029057">
    <property type="entry name" value="PRTase-like"/>
</dbReference>
<evidence type="ECO:0000313" key="1">
    <source>
        <dbReference type="EMBL" id="GAJ20953.1"/>
    </source>
</evidence>
<dbReference type="AlphaFoldDB" id="X1UTZ4"/>
<feature type="non-terminal residue" evidence="1">
    <location>
        <position position="1"/>
    </location>
</feature>